<accession>A0A2S6GJT9</accession>
<dbReference type="Proteomes" id="UP000239203">
    <property type="component" value="Unassembled WGS sequence"/>
</dbReference>
<proteinExistence type="predicted"/>
<dbReference type="InterPro" id="IPR023401">
    <property type="entry name" value="ODC_N"/>
</dbReference>
<dbReference type="Gene3D" id="3.40.50.720">
    <property type="entry name" value="NAD(P)-binding Rossmann-like Domain"/>
    <property type="match status" value="1"/>
</dbReference>
<dbReference type="OrthoDB" id="4218791at2"/>
<evidence type="ECO:0000313" key="1">
    <source>
        <dbReference type="EMBL" id="PPK65475.1"/>
    </source>
</evidence>
<comment type="caution">
    <text evidence="1">The sequence shown here is derived from an EMBL/GenBank/DDBJ whole genome shotgun (WGS) entry which is preliminary data.</text>
</comment>
<dbReference type="InterPro" id="IPR003462">
    <property type="entry name" value="ODC_Mu_crystall"/>
</dbReference>
<dbReference type="InterPro" id="IPR036291">
    <property type="entry name" value="NAD(P)-bd_dom_sf"/>
</dbReference>
<dbReference type="Gene3D" id="3.30.1780.10">
    <property type="entry name" value="ornithine cyclodeaminase, domain 1"/>
    <property type="match status" value="1"/>
</dbReference>
<protein>
    <submittedName>
        <fullName evidence="1">Ornithine cyclodeaminase/mu-crystallin family protein</fullName>
    </submittedName>
</protein>
<gene>
    <name evidence="1" type="ORF">CLV40_114127</name>
</gene>
<dbReference type="EMBL" id="PTIX01000014">
    <property type="protein sequence ID" value="PPK65475.1"/>
    <property type="molecule type" value="Genomic_DNA"/>
</dbReference>
<name>A0A2S6GJT9_9PSEU</name>
<reference evidence="1 2" key="1">
    <citation type="submission" date="2018-02" db="EMBL/GenBank/DDBJ databases">
        <title>Genomic Encyclopedia of Archaeal and Bacterial Type Strains, Phase II (KMG-II): from individual species to whole genera.</title>
        <authorList>
            <person name="Goeker M."/>
        </authorList>
    </citation>
    <scope>NUCLEOTIDE SEQUENCE [LARGE SCALE GENOMIC DNA]</scope>
    <source>
        <strain evidence="1 2">YU 961-1</strain>
    </source>
</reference>
<dbReference type="RefSeq" id="WP_104481231.1">
    <property type="nucleotide sequence ID" value="NZ_CP154825.1"/>
</dbReference>
<keyword evidence="2" id="KW-1185">Reference proteome</keyword>
<evidence type="ECO:0000313" key="2">
    <source>
        <dbReference type="Proteomes" id="UP000239203"/>
    </source>
</evidence>
<dbReference type="Pfam" id="PF02423">
    <property type="entry name" value="OCD_Mu_crystall"/>
    <property type="match status" value="1"/>
</dbReference>
<dbReference type="SUPFAM" id="SSF51735">
    <property type="entry name" value="NAD(P)-binding Rossmann-fold domains"/>
    <property type="match status" value="1"/>
</dbReference>
<organism evidence="1 2">
    <name type="scientific">Actinokineospora auranticolor</name>
    <dbReference type="NCBI Taxonomy" id="155976"/>
    <lineage>
        <taxon>Bacteria</taxon>
        <taxon>Bacillati</taxon>
        <taxon>Actinomycetota</taxon>
        <taxon>Actinomycetes</taxon>
        <taxon>Pseudonocardiales</taxon>
        <taxon>Pseudonocardiaceae</taxon>
        <taxon>Actinokineospora</taxon>
    </lineage>
</organism>
<sequence length="255" mass="26537">MPVKLSRRDLEHLGDDPVFLEAGFHLALDLLGGPSDPDAFETPDGVPVRRAPGGGGAVVTLLAEDDGAVLARLAADALDAWRTALPAGLVARYFAPPGADVLGLCGTGPVAWACLRALTRALPTLRRVRVTGPNAVGFAADAAKRTGLPVTAAADAGADADVLAITEPGCADARRGALVLTTGPAPTWGEHGPRRELAWDDAVRAVLDGVAAPRADGLLVVLGDNPRTTRWQRSLDGWALRRAWELDVGLMFTVD</sequence>
<dbReference type="AlphaFoldDB" id="A0A2S6GJT9"/>